<dbReference type="GeneID" id="89683480"/>
<dbReference type="RefSeq" id="WP_052257878.1">
    <property type="nucleotide sequence ID" value="NZ_CP142381.1"/>
</dbReference>
<keyword evidence="2" id="KW-1185">Reference proteome</keyword>
<organism evidence="1 2">
    <name type="scientific">Chromobacterium subtsugae</name>
    <dbReference type="NCBI Taxonomy" id="251747"/>
    <lineage>
        <taxon>Bacteria</taxon>
        <taxon>Pseudomonadati</taxon>
        <taxon>Pseudomonadota</taxon>
        <taxon>Betaproteobacteria</taxon>
        <taxon>Neisseriales</taxon>
        <taxon>Chromobacteriaceae</taxon>
        <taxon>Chromobacterium</taxon>
    </lineage>
</organism>
<gene>
    <name evidence="1" type="ORF">KIF53_01370</name>
</gene>
<dbReference type="InterPro" id="IPR009957">
    <property type="entry name" value="DUF1484"/>
</dbReference>
<comment type="caution">
    <text evidence="1">The sequence shown here is derived from an EMBL/GenBank/DDBJ whole genome shotgun (WGS) entry which is preliminary data.</text>
</comment>
<accession>A0ABS7F8G8</accession>
<proteinExistence type="predicted"/>
<protein>
    <submittedName>
        <fullName evidence="1">DUF1484 domain-containing protein</fullName>
    </submittedName>
</protein>
<dbReference type="Proteomes" id="UP000711178">
    <property type="component" value="Unassembled WGS sequence"/>
</dbReference>
<sequence>MSNVSPFVPPAAGQADVAPKLAPLPATAAALVELRQVIAKLQSPHDPTCPTTLRLSVERLAQLDRDIEQALSASSHTLARVSEGMQSLLNLLLLADATPLPSRQLFSLISPLHRQLLQARYQLEGRV</sequence>
<dbReference type="EMBL" id="JAHDTB010000001">
    <property type="protein sequence ID" value="MBW8286286.1"/>
    <property type="molecule type" value="Genomic_DNA"/>
</dbReference>
<evidence type="ECO:0000313" key="1">
    <source>
        <dbReference type="EMBL" id="MBW8286286.1"/>
    </source>
</evidence>
<evidence type="ECO:0000313" key="2">
    <source>
        <dbReference type="Proteomes" id="UP000711178"/>
    </source>
</evidence>
<name>A0ABS7F8G8_9NEIS</name>
<reference evidence="1 2" key="1">
    <citation type="submission" date="2021-05" db="EMBL/GenBank/DDBJ databases">
        <title>Draft Whole Genome Sequencing Of Biosensor Chromobacterium violaceum Strain CV026 Reveals A Regulatory RNA In Chromobacterium violaceum Phenotype Regulatory Network.</title>
        <authorList>
            <person name="Hong K.W."/>
            <person name="Chan K.G."/>
            <person name="Chang C.-Y."/>
        </authorList>
    </citation>
    <scope>NUCLEOTIDE SEQUENCE [LARGE SCALE GENOMIC DNA]</scope>
    <source>
        <strain evidence="1 2">ATCC 31532</strain>
    </source>
</reference>
<dbReference type="Pfam" id="PF07363">
    <property type="entry name" value="DUF1484"/>
    <property type="match status" value="1"/>
</dbReference>